<keyword evidence="4 7" id="KW-0133">Cell shape</keyword>
<dbReference type="Proteomes" id="UP000185812">
    <property type="component" value="Unassembled WGS sequence"/>
</dbReference>
<feature type="chain" id="PRO_5012409816" evidence="8">
    <location>
        <begin position="18"/>
        <end position="242"/>
    </location>
</feature>
<feature type="active site" description="Proton donor/acceptor" evidence="7">
    <location>
        <position position="203"/>
    </location>
</feature>
<dbReference type="CDD" id="cd16913">
    <property type="entry name" value="YkuD_like"/>
    <property type="match status" value="1"/>
</dbReference>
<feature type="signal peptide" evidence="8">
    <location>
        <begin position="1"/>
        <end position="17"/>
    </location>
</feature>
<keyword evidence="11" id="KW-1185">Reference proteome</keyword>
<dbReference type="RefSeq" id="WP_072715689.1">
    <property type="nucleotide sequence ID" value="NZ_FRAU01000005.1"/>
</dbReference>
<evidence type="ECO:0000256" key="2">
    <source>
        <dbReference type="ARBA" id="ARBA00005992"/>
    </source>
</evidence>
<evidence type="ECO:0000256" key="4">
    <source>
        <dbReference type="ARBA" id="ARBA00022960"/>
    </source>
</evidence>
<dbReference type="AlphaFoldDB" id="A0A1M6UUJ2"/>
<dbReference type="GO" id="GO:0004180">
    <property type="term" value="F:carboxypeptidase activity"/>
    <property type="evidence" value="ECO:0007669"/>
    <property type="project" value="UniProtKB-ARBA"/>
</dbReference>
<dbReference type="GO" id="GO:0008360">
    <property type="term" value="P:regulation of cell shape"/>
    <property type="evidence" value="ECO:0007669"/>
    <property type="project" value="UniProtKB-UniRule"/>
</dbReference>
<keyword evidence="3" id="KW-0808">Transferase</keyword>
<dbReference type="SUPFAM" id="SSF141523">
    <property type="entry name" value="L,D-transpeptidase catalytic domain-like"/>
    <property type="match status" value="1"/>
</dbReference>
<evidence type="ECO:0000256" key="7">
    <source>
        <dbReference type="PROSITE-ProRule" id="PRU01373"/>
    </source>
</evidence>
<dbReference type="PANTHER" id="PTHR36699:SF1">
    <property type="entry name" value="L,D-TRANSPEPTIDASE YAFK-RELATED"/>
    <property type="match status" value="1"/>
</dbReference>
<dbReference type="UniPathway" id="UPA00219"/>
<feature type="active site" description="Nucleophile" evidence="7">
    <location>
        <position position="217"/>
    </location>
</feature>
<dbReference type="GO" id="GO:0071555">
    <property type="term" value="P:cell wall organization"/>
    <property type="evidence" value="ECO:0007669"/>
    <property type="project" value="UniProtKB-UniRule"/>
</dbReference>
<evidence type="ECO:0000256" key="3">
    <source>
        <dbReference type="ARBA" id="ARBA00022679"/>
    </source>
</evidence>
<name>A0A1M6UUJ2_9BACT</name>
<protein>
    <submittedName>
        <fullName evidence="10">L,D-transpeptidase catalytic domain</fullName>
    </submittedName>
</protein>
<keyword evidence="6 7" id="KW-0961">Cell wall biogenesis/degradation</keyword>
<dbReference type="Pfam" id="PF03734">
    <property type="entry name" value="YkuD"/>
    <property type="match status" value="1"/>
</dbReference>
<dbReference type="EMBL" id="FRAU01000005">
    <property type="protein sequence ID" value="SHK72878.1"/>
    <property type="molecule type" value="Genomic_DNA"/>
</dbReference>
<dbReference type="Gene3D" id="2.40.440.10">
    <property type="entry name" value="L,D-transpeptidase catalytic domain-like"/>
    <property type="match status" value="1"/>
</dbReference>
<evidence type="ECO:0000259" key="9">
    <source>
        <dbReference type="PROSITE" id="PS52029"/>
    </source>
</evidence>
<keyword evidence="5 7" id="KW-0573">Peptidoglycan synthesis</keyword>
<keyword evidence="8" id="KW-0732">Signal</keyword>
<dbReference type="STRING" id="633813.SAMN04488087_1871"/>
<evidence type="ECO:0000256" key="5">
    <source>
        <dbReference type="ARBA" id="ARBA00022984"/>
    </source>
</evidence>
<evidence type="ECO:0000313" key="10">
    <source>
        <dbReference type="EMBL" id="SHK72878.1"/>
    </source>
</evidence>
<organism evidence="10 11">
    <name type="scientific">Rhodothermus profundi</name>
    <dbReference type="NCBI Taxonomy" id="633813"/>
    <lineage>
        <taxon>Bacteria</taxon>
        <taxon>Pseudomonadati</taxon>
        <taxon>Rhodothermota</taxon>
        <taxon>Rhodothermia</taxon>
        <taxon>Rhodothermales</taxon>
        <taxon>Rhodothermaceae</taxon>
        <taxon>Rhodothermus</taxon>
    </lineage>
</organism>
<dbReference type="GO" id="GO:0009252">
    <property type="term" value="P:peptidoglycan biosynthetic process"/>
    <property type="evidence" value="ECO:0007669"/>
    <property type="project" value="UniProtKB-UniPathway"/>
</dbReference>
<comment type="similarity">
    <text evidence="2">Belongs to the YkuD family.</text>
</comment>
<feature type="domain" description="L,D-TPase catalytic" evidence="9">
    <location>
        <begin position="84"/>
        <end position="241"/>
    </location>
</feature>
<evidence type="ECO:0000313" key="11">
    <source>
        <dbReference type="Proteomes" id="UP000185812"/>
    </source>
</evidence>
<dbReference type="InterPro" id="IPR038063">
    <property type="entry name" value="Transpep_catalytic_dom"/>
</dbReference>
<accession>A0A1M6UUJ2</accession>
<dbReference type="PANTHER" id="PTHR36699">
    <property type="entry name" value="LD-TRANSPEPTIDASE"/>
    <property type="match status" value="1"/>
</dbReference>
<comment type="pathway">
    <text evidence="1 7">Cell wall biogenesis; peptidoglycan biosynthesis.</text>
</comment>
<reference evidence="11" key="1">
    <citation type="submission" date="2016-11" db="EMBL/GenBank/DDBJ databases">
        <authorList>
            <person name="Varghese N."/>
            <person name="Submissions S."/>
        </authorList>
    </citation>
    <scope>NUCLEOTIDE SEQUENCE [LARGE SCALE GENOMIC DNA]</scope>
    <source>
        <strain evidence="11">DSM 22212</strain>
    </source>
</reference>
<evidence type="ECO:0000256" key="1">
    <source>
        <dbReference type="ARBA" id="ARBA00004752"/>
    </source>
</evidence>
<evidence type="ECO:0000256" key="6">
    <source>
        <dbReference type="ARBA" id="ARBA00023316"/>
    </source>
</evidence>
<dbReference type="PROSITE" id="PS52029">
    <property type="entry name" value="LD_TPASE"/>
    <property type="match status" value="1"/>
</dbReference>
<dbReference type="InterPro" id="IPR005490">
    <property type="entry name" value="LD_TPept_cat_dom"/>
</dbReference>
<dbReference type="OrthoDB" id="9809748at2"/>
<proteinExistence type="inferred from homology"/>
<sequence length="242" mass="27434">MIAIWMGFLLVWSGLQATTPDSGQALYYVAVEQTLLHARPGEGAYLLLRRREPVRLLERVGTWWRVRTQDGAEGYVVARDLSNVWLRVSKRLRRLFVYRGTRLVRSFPVDLGTNPFSDKRRRGSIANPDDWRTPEGVFYVAAKNARSQYYKALVLNYPTADDALRGLREGLISEAEYRAIVEAEAHFRMPPMHTALGGWIEIHGDGTGQQVTWTQGCVALRNEDLDAIWPLVVVGTPVLIEP</sequence>
<gene>
    <name evidence="10" type="ORF">SAMN04488087_1871</name>
</gene>
<dbReference type="GO" id="GO:0016740">
    <property type="term" value="F:transferase activity"/>
    <property type="evidence" value="ECO:0007669"/>
    <property type="project" value="UniProtKB-KW"/>
</dbReference>
<evidence type="ECO:0000256" key="8">
    <source>
        <dbReference type="SAM" id="SignalP"/>
    </source>
</evidence>